<dbReference type="InterPro" id="IPR000055">
    <property type="entry name" value="Restrct_endonuc_typeI_TRD"/>
</dbReference>
<dbReference type="CDD" id="cd02440">
    <property type="entry name" value="AdoMet_MTases"/>
    <property type="match status" value="1"/>
</dbReference>
<keyword evidence="6" id="KW-0949">S-adenosyl-L-methionine</keyword>
<keyword evidence="8" id="KW-0238">DNA-binding</keyword>
<evidence type="ECO:0000256" key="3">
    <source>
        <dbReference type="ARBA" id="ARBA00011900"/>
    </source>
</evidence>
<dbReference type="Gene3D" id="3.40.50.150">
    <property type="entry name" value="Vaccinia Virus protein VP39"/>
    <property type="match status" value="1"/>
</dbReference>
<dbReference type="PANTHER" id="PTHR42933:SF3">
    <property type="entry name" value="TYPE I RESTRICTION ENZYME MJAVIII METHYLASE SUBUNIT"/>
    <property type="match status" value="1"/>
</dbReference>
<dbReference type="SUPFAM" id="SSF116734">
    <property type="entry name" value="DNA methylase specificity domain"/>
    <property type="match status" value="2"/>
</dbReference>
<comment type="similarity">
    <text evidence="2">Belongs to the type-I restriction system S methylase family.</text>
</comment>
<dbReference type="RefSeq" id="WP_174627131.1">
    <property type="nucleotide sequence ID" value="NZ_CADCXN010000098.1"/>
</dbReference>
<dbReference type="Gene3D" id="1.20.1260.30">
    <property type="match status" value="1"/>
</dbReference>
<dbReference type="AlphaFoldDB" id="A0A8S0WCA4"/>
<evidence type="ECO:0000313" key="12">
    <source>
        <dbReference type="EMBL" id="CAA9892345.1"/>
    </source>
</evidence>
<dbReference type="InterPro" id="IPR051537">
    <property type="entry name" value="DNA_Adenine_Mtase"/>
</dbReference>
<dbReference type="SUPFAM" id="SSF53335">
    <property type="entry name" value="S-adenosyl-L-methionine-dependent methyltransferases"/>
    <property type="match status" value="1"/>
</dbReference>
<evidence type="ECO:0000256" key="9">
    <source>
        <dbReference type="ARBA" id="ARBA00047942"/>
    </source>
</evidence>
<dbReference type="GO" id="GO:0009307">
    <property type="term" value="P:DNA restriction-modification system"/>
    <property type="evidence" value="ECO:0007669"/>
    <property type="project" value="UniProtKB-KW"/>
</dbReference>
<evidence type="ECO:0000256" key="1">
    <source>
        <dbReference type="ARBA" id="ARBA00006594"/>
    </source>
</evidence>
<reference evidence="12 13" key="1">
    <citation type="submission" date="2020-02" db="EMBL/GenBank/DDBJ databases">
        <authorList>
            <person name="Hogendoorn C."/>
        </authorList>
    </citation>
    <scope>NUCLEOTIDE SEQUENCE [LARGE SCALE GENOMIC DNA]</scope>
    <source>
        <strain evidence="12">METHB21</strain>
    </source>
</reference>
<dbReference type="GO" id="GO:0009007">
    <property type="term" value="F:site-specific DNA-methyltransferase (adenine-specific) activity"/>
    <property type="evidence" value="ECO:0007669"/>
    <property type="project" value="UniProtKB-EC"/>
</dbReference>
<feature type="domain" description="Type I restriction modification DNA specificity" evidence="10">
    <location>
        <begin position="505"/>
        <end position="665"/>
    </location>
</feature>
<proteinExistence type="inferred from homology"/>
<dbReference type="EMBL" id="CADCXN010000098">
    <property type="protein sequence ID" value="CAA9892345.1"/>
    <property type="molecule type" value="Genomic_DNA"/>
</dbReference>
<dbReference type="InterPro" id="IPR002052">
    <property type="entry name" value="DNA_methylase_N6_adenine_CS"/>
</dbReference>
<dbReference type="Gene3D" id="3.90.220.20">
    <property type="entry name" value="DNA methylase specificity domains"/>
    <property type="match status" value="2"/>
</dbReference>
<dbReference type="Pfam" id="PF02384">
    <property type="entry name" value="N6_Mtase"/>
    <property type="match status" value="1"/>
</dbReference>
<dbReference type="EC" id="2.1.1.72" evidence="3"/>
<dbReference type="GO" id="GO:0032259">
    <property type="term" value="P:methylation"/>
    <property type="evidence" value="ECO:0007669"/>
    <property type="project" value="UniProtKB-KW"/>
</dbReference>
<evidence type="ECO:0000256" key="6">
    <source>
        <dbReference type="ARBA" id="ARBA00022691"/>
    </source>
</evidence>
<keyword evidence="5" id="KW-0808">Transferase</keyword>
<dbReference type="CDD" id="cd17260">
    <property type="entry name" value="RMtype1_S_EcoEI-TRD1-CR1_like"/>
    <property type="match status" value="1"/>
</dbReference>
<sequence>MLDTLTKRRIDTARDILVGKVPDPKSQVEQITIALIYKFMDDMDAEAEELGGKRKFFTGGFARYGWAKLMSAGIGGHELIGLYGEGIATMPQNPGIPPLFRDIFKNAYLPYRDPETLKSFLKIIDEFSYDHSERLGDAYEYLLSVLGSQGDAGQFRTPRHIIDFMVEIMNPKKQETIIDTSCGTAGFLISAYKHILKHNSKDYQPKQDHPADAEKGAPLELLTLESPMRYKGDLLTPEERKRLAGNIKGYDISPDMVRMSLVNLYLHGFNDPHIFEYDTLTSEERWDEYADVIFANPPFMSPKGGIKPHKRFSIQAKRSEVLFVDYIAEHLTPAGRAAIIVPEGIIFQSQTAYKALRKMLVDNSLVAVISLPAGVFQPYSGVKTSILILDKALAKQSGGIAFFKIENDGFGLGAQRRAIAGEQLTSALAGIKEYFIDYLNMDRQDGQDKKQTSCKSCASMLEALVSQGTALVVTKEKIAANGDYNLSGERYREGAAKNYIFPLLRIGDVCTINPRKSQLANLKADMRVSFVPMAAINEHRIAFHPSEKKLLSEVSTSYTYFEDNDVLLAKVTPCFENGKAGIARGLVNGVGFGSSEFYVLRSKGQVLPEWIYFCVMHPFFRDTAVAQMTGTGGLQRVPRDYVENFPIPLPPLEVQTEIVAEIEGYQKVINGARAVLDNYRPHIPIHPDWPMMELREVCEINPETINPAIAYPNQMVFYIDISSVENETGRFLGYNEVISSDAPSRARRGICGGDVLVSTVRPNLKAFTLLKEVKDRAIASTGFAVLRARNGIAEPAFVLAAVCSDHIVNQMVNMMEKGAYPSINQSDIAAIKISLPPLATQQIIVAEIEAEQALVAANRELITRFEKKIQAALARVWGEEF</sequence>
<name>A0A8S0WCA4_9GAMM</name>
<evidence type="ECO:0000256" key="8">
    <source>
        <dbReference type="ARBA" id="ARBA00023125"/>
    </source>
</evidence>
<evidence type="ECO:0000256" key="2">
    <source>
        <dbReference type="ARBA" id="ARBA00010923"/>
    </source>
</evidence>
<dbReference type="GO" id="GO:0003677">
    <property type="term" value="F:DNA binding"/>
    <property type="evidence" value="ECO:0007669"/>
    <property type="project" value="UniProtKB-KW"/>
</dbReference>
<accession>A0A8S0WCA4</accession>
<dbReference type="InterPro" id="IPR003356">
    <property type="entry name" value="DNA_methylase_A-5"/>
</dbReference>
<keyword evidence="13" id="KW-1185">Reference proteome</keyword>
<evidence type="ECO:0000256" key="4">
    <source>
        <dbReference type="ARBA" id="ARBA00022603"/>
    </source>
</evidence>
<evidence type="ECO:0000259" key="11">
    <source>
        <dbReference type="Pfam" id="PF02384"/>
    </source>
</evidence>
<dbReference type="PANTHER" id="PTHR42933">
    <property type="entry name" value="SLR6095 PROTEIN"/>
    <property type="match status" value="1"/>
</dbReference>
<evidence type="ECO:0000313" key="13">
    <source>
        <dbReference type="Proteomes" id="UP000494216"/>
    </source>
</evidence>
<evidence type="ECO:0000256" key="7">
    <source>
        <dbReference type="ARBA" id="ARBA00022747"/>
    </source>
</evidence>
<protein>
    <recommendedName>
        <fullName evidence="3">site-specific DNA-methyltransferase (adenine-specific)</fullName>
        <ecNumber evidence="3">2.1.1.72</ecNumber>
    </recommendedName>
</protein>
<feature type="domain" description="DNA methylase adenine-specific" evidence="11">
    <location>
        <begin position="133"/>
        <end position="494"/>
    </location>
</feature>
<evidence type="ECO:0000259" key="10">
    <source>
        <dbReference type="Pfam" id="PF01420"/>
    </source>
</evidence>
<comment type="caution">
    <text evidence="12">The sequence shown here is derived from an EMBL/GenBank/DDBJ whole genome shotgun (WGS) entry which is preliminary data.</text>
</comment>
<dbReference type="InterPro" id="IPR029063">
    <property type="entry name" value="SAM-dependent_MTases_sf"/>
</dbReference>
<dbReference type="PROSITE" id="PS00092">
    <property type="entry name" value="N6_MTASE"/>
    <property type="match status" value="1"/>
</dbReference>
<dbReference type="PRINTS" id="PR00507">
    <property type="entry name" value="N12N6MTFRASE"/>
</dbReference>
<comment type="catalytic activity">
    <reaction evidence="9">
        <text>a 2'-deoxyadenosine in DNA + S-adenosyl-L-methionine = an N(6)-methyl-2'-deoxyadenosine in DNA + S-adenosyl-L-homocysteine + H(+)</text>
        <dbReference type="Rhea" id="RHEA:15197"/>
        <dbReference type="Rhea" id="RHEA-COMP:12418"/>
        <dbReference type="Rhea" id="RHEA-COMP:12419"/>
        <dbReference type="ChEBI" id="CHEBI:15378"/>
        <dbReference type="ChEBI" id="CHEBI:57856"/>
        <dbReference type="ChEBI" id="CHEBI:59789"/>
        <dbReference type="ChEBI" id="CHEBI:90615"/>
        <dbReference type="ChEBI" id="CHEBI:90616"/>
        <dbReference type="EC" id="2.1.1.72"/>
    </reaction>
</comment>
<keyword evidence="4 12" id="KW-0489">Methyltransferase</keyword>
<evidence type="ECO:0000256" key="5">
    <source>
        <dbReference type="ARBA" id="ARBA00022679"/>
    </source>
</evidence>
<dbReference type="Proteomes" id="UP000494216">
    <property type="component" value="Unassembled WGS sequence"/>
</dbReference>
<keyword evidence="7" id="KW-0680">Restriction system</keyword>
<dbReference type="Pfam" id="PF01420">
    <property type="entry name" value="Methylase_S"/>
    <property type="match status" value="2"/>
</dbReference>
<gene>
    <name evidence="12" type="ORF">METHB2_660016</name>
</gene>
<dbReference type="InterPro" id="IPR038333">
    <property type="entry name" value="T1MK-like_N_sf"/>
</dbReference>
<dbReference type="InterPro" id="IPR044946">
    <property type="entry name" value="Restrct_endonuc_typeI_TRD_sf"/>
</dbReference>
<organism evidence="12 13">
    <name type="scientific">Candidatus Methylobacter favarea</name>
    <dbReference type="NCBI Taxonomy" id="2707345"/>
    <lineage>
        <taxon>Bacteria</taxon>
        <taxon>Pseudomonadati</taxon>
        <taxon>Pseudomonadota</taxon>
        <taxon>Gammaproteobacteria</taxon>
        <taxon>Methylococcales</taxon>
        <taxon>Methylococcaceae</taxon>
        <taxon>Methylobacter</taxon>
    </lineage>
</organism>
<feature type="domain" description="Type I restriction modification DNA specificity" evidence="10">
    <location>
        <begin position="688"/>
        <end position="847"/>
    </location>
</feature>
<dbReference type="GO" id="GO:0008170">
    <property type="term" value="F:N-methyltransferase activity"/>
    <property type="evidence" value="ECO:0007669"/>
    <property type="project" value="InterPro"/>
</dbReference>
<comment type="similarity">
    <text evidence="1">Belongs to the N(4)/N(6)-methyltransferase family.</text>
</comment>